<evidence type="ECO:0000256" key="1">
    <source>
        <dbReference type="ARBA" id="ARBA00001966"/>
    </source>
</evidence>
<keyword evidence="3" id="KW-0479">Metal-binding</keyword>
<evidence type="ECO:0000259" key="7">
    <source>
        <dbReference type="PROSITE" id="PS51918"/>
    </source>
</evidence>
<dbReference type="Pfam" id="PF02310">
    <property type="entry name" value="B12-binding"/>
    <property type="match status" value="1"/>
</dbReference>
<reference evidence="8 9" key="1">
    <citation type="journal article" date="2016" name="Nat. Commun.">
        <title>Thousands of microbial genomes shed light on interconnected biogeochemical processes in an aquifer system.</title>
        <authorList>
            <person name="Anantharaman K."/>
            <person name="Brown C.T."/>
            <person name="Hug L.A."/>
            <person name="Sharon I."/>
            <person name="Castelle C.J."/>
            <person name="Probst A.J."/>
            <person name="Thomas B.C."/>
            <person name="Singh A."/>
            <person name="Wilkins M.J."/>
            <person name="Karaoz U."/>
            <person name="Brodie E.L."/>
            <person name="Williams K.H."/>
            <person name="Hubbard S.S."/>
            <person name="Banfield J.F."/>
        </authorList>
    </citation>
    <scope>NUCLEOTIDE SEQUENCE [LARGE SCALE GENOMIC DNA]</scope>
</reference>
<evidence type="ECO:0000256" key="2">
    <source>
        <dbReference type="ARBA" id="ARBA00022691"/>
    </source>
</evidence>
<dbReference type="SMART" id="SM00729">
    <property type="entry name" value="Elp3"/>
    <property type="match status" value="1"/>
</dbReference>
<dbReference type="GO" id="GO:0046872">
    <property type="term" value="F:metal ion binding"/>
    <property type="evidence" value="ECO:0007669"/>
    <property type="project" value="UniProtKB-KW"/>
</dbReference>
<proteinExistence type="predicted"/>
<protein>
    <submittedName>
        <fullName evidence="8">Uncharacterized protein</fullName>
    </submittedName>
</protein>
<sequence>MLIYMLDLTHKSELGLSSETIPLQLGLIATYCLKECGNKVEIKIFKSVEEFSENFEQRQPQVIASSNYLWNLNLGYRFMQLAKEKNPAIITVFGGPNYPDTAEEQIAWLEQYPDIDIYVYKDGEVPFARLIQHLLKGLDKKTVQKMKLPSCHSLIDKESFLGPLEPRLQDLTAIPSPYIEGLLDKFFDQRLVPTIQTNRGCPFKCTFCTEGSDYYNKVYRTSLERKKAEVDYIVARTTHTKTLRITDSNFGMYRDDVDFCRYLSEIQKKTGYPEYVACTTGKNQKERIMTCSELLNGAIRFTASVQSMDQGVLVAIKRSNISTDDFIKLSDQVSDTNIYSYSEIILALPHDSLATERKSIHELIDIGINNITQHQLALIHGTELSSRESRKRYQMQSGFRPVQRSVGLYRWKDQRIPVADIEEICIGTNTLSFKDYLETRRLYLTTGLFYNDRIFGEINAFLRILKIPTSGWFERVHKSVGAVPELAKMYNEFTEDTERELWNDPKQLANDVHAAIEDYASGKLGGNIIYKYRTQALFSVYSTIQTVAFRVLREFLAEQNIEMGNFIADIENFSRLQRGNLLNLNIDETATFTLDILRMIRDVAWIRGGGTLAEISYPTTLRFKHSEEQKQMIKRQLDFYGNSPGGLTMLMARFPVKRFYRTVEKIS</sequence>
<feature type="domain" description="B12-binding" evidence="6">
    <location>
        <begin position="4"/>
        <end position="141"/>
    </location>
</feature>
<dbReference type="InterPro" id="IPR058240">
    <property type="entry name" value="rSAM_sf"/>
</dbReference>
<name>A0A1F8FBV9_9BACT</name>
<dbReference type="SFLD" id="SFLDS00029">
    <property type="entry name" value="Radical_SAM"/>
    <property type="match status" value="1"/>
</dbReference>
<dbReference type="InterPro" id="IPR023404">
    <property type="entry name" value="rSAM_horseshoe"/>
</dbReference>
<gene>
    <name evidence="8" type="ORF">A3J46_05410</name>
</gene>
<dbReference type="GO" id="GO:0003824">
    <property type="term" value="F:catalytic activity"/>
    <property type="evidence" value="ECO:0007669"/>
    <property type="project" value="InterPro"/>
</dbReference>
<keyword evidence="5" id="KW-0411">Iron-sulfur</keyword>
<comment type="caution">
    <text evidence="8">The sequence shown here is derived from an EMBL/GenBank/DDBJ whole genome shotgun (WGS) entry which is preliminary data.</text>
</comment>
<dbReference type="AlphaFoldDB" id="A0A1F8FBV9"/>
<comment type="cofactor">
    <cofactor evidence="1">
        <name>[4Fe-4S] cluster</name>
        <dbReference type="ChEBI" id="CHEBI:49883"/>
    </cofactor>
</comment>
<dbReference type="Pfam" id="PF04055">
    <property type="entry name" value="Radical_SAM"/>
    <property type="match status" value="1"/>
</dbReference>
<dbReference type="PANTHER" id="PTHR43409">
    <property type="entry name" value="ANAEROBIC MAGNESIUM-PROTOPORPHYRIN IX MONOMETHYL ESTER CYCLASE-RELATED"/>
    <property type="match status" value="1"/>
</dbReference>
<dbReference type="SFLD" id="SFLDG01123">
    <property type="entry name" value="methyltransferase_(Class_B)"/>
    <property type="match status" value="1"/>
</dbReference>
<dbReference type="Proteomes" id="UP000177167">
    <property type="component" value="Unassembled WGS sequence"/>
</dbReference>
<dbReference type="Gene3D" id="3.80.30.20">
    <property type="entry name" value="tm_1862 like domain"/>
    <property type="match status" value="1"/>
</dbReference>
<dbReference type="InterPro" id="IPR051198">
    <property type="entry name" value="BchE-like"/>
</dbReference>
<accession>A0A1F8FBV9</accession>
<feature type="domain" description="Radical SAM core" evidence="7">
    <location>
        <begin position="187"/>
        <end position="415"/>
    </location>
</feature>
<keyword evidence="4" id="KW-0408">Iron</keyword>
<dbReference type="Gene3D" id="3.40.50.280">
    <property type="entry name" value="Cobalamin-binding domain"/>
    <property type="match status" value="1"/>
</dbReference>
<keyword evidence="2" id="KW-0949">S-adenosyl-L-methionine</keyword>
<dbReference type="InterPro" id="IPR006638">
    <property type="entry name" value="Elp3/MiaA/NifB-like_rSAM"/>
</dbReference>
<dbReference type="InterPro" id="IPR034466">
    <property type="entry name" value="Methyltransferase_Class_B"/>
</dbReference>
<dbReference type="GO" id="GO:0051539">
    <property type="term" value="F:4 iron, 4 sulfur cluster binding"/>
    <property type="evidence" value="ECO:0007669"/>
    <property type="project" value="UniProtKB-KW"/>
</dbReference>
<dbReference type="GO" id="GO:0031419">
    <property type="term" value="F:cobalamin binding"/>
    <property type="evidence" value="ECO:0007669"/>
    <property type="project" value="InterPro"/>
</dbReference>
<evidence type="ECO:0000259" key="6">
    <source>
        <dbReference type="PROSITE" id="PS51332"/>
    </source>
</evidence>
<dbReference type="InterPro" id="IPR006158">
    <property type="entry name" value="Cobalamin-bd"/>
</dbReference>
<dbReference type="SUPFAM" id="SSF52242">
    <property type="entry name" value="Cobalamin (vitamin B12)-binding domain"/>
    <property type="match status" value="1"/>
</dbReference>
<evidence type="ECO:0000256" key="5">
    <source>
        <dbReference type="ARBA" id="ARBA00023014"/>
    </source>
</evidence>
<dbReference type="InterPro" id="IPR036724">
    <property type="entry name" value="Cobalamin-bd_sf"/>
</dbReference>
<evidence type="ECO:0000313" key="9">
    <source>
        <dbReference type="Proteomes" id="UP000177167"/>
    </source>
</evidence>
<organism evidence="8 9">
    <name type="scientific">Candidatus Yanofskybacteria bacterium RIFCSPHIGHO2_02_FULL_41_11</name>
    <dbReference type="NCBI Taxonomy" id="1802675"/>
    <lineage>
        <taxon>Bacteria</taxon>
        <taxon>Candidatus Yanofskyibacteriota</taxon>
    </lineage>
</organism>
<dbReference type="PROSITE" id="PS51332">
    <property type="entry name" value="B12_BINDING"/>
    <property type="match status" value="1"/>
</dbReference>
<evidence type="ECO:0000256" key="3">
    <source>
        <dbReference type="ARBA" id="ARBA00022723"/>
    </source>
</evidence>
<dbReference type="EMBL" id="MGJP01000003">
    <property type="protein sequence ID" value="OGN10617.1"/>
    <property type="molecule type" value="Genomic_DNA"/>
</dbReference>
<dbReference type="SFLD" id="SFLDG01082">
    <property type="entry name" value="B12-binding_domain_containing"/>
    <property type="match status" value="1"/>
</dbReference>
<dbReference type="PROSITE" id="PS51918">
    <property type="entry name" value="RADICAL_SAM"/>
    <property type="match status" value="1"/>
</dbReference>
<dbReference type="PANTHER" id="PTHR43409:SF16">
    <property type="entry name" value="SLR0320 PROTEIN"/>
    <property type="match status" value="1"/>
</dbReference>
<dbReference type="GO" id="GO:0005829">
    <property type="term" value="C:cytosol"/>
    <property type="evidence" value="ECO:0007669"/>
    <property type="project" value="TreeGrafter"/>
</dbReference>
<dbReference type="SUPFAM" id="SSF102114">
    <property type="entry name" value="Radical SAM enzymes"/>
    <property type="match status" value="1"/>
</dbReference>
<dbReference type="InterPro" id="IPR007197">
    <property type="entry name" value="rSAM"/>
</dbReference>
<evidence type="ECO:0000313" key="8">
    <source>
        <dbReference type="EMBL" id="OGN10617.1"/>
    </source>
</evidence>
<evidence type="ECO:0000256" key="4">
    <source>
        <dbReference type="ARBA" id="ARBA00023004"/>
    </source>
</evidence>